<gene>
    <name evidence="2" type="ORF">GCM10009775_29420</name>
</gene>
<dbReference type="InterPro" id="IPR036291">
    <property type="entry name" value="NAD(P)-bd_dom_sf"/>
</dbReference>
<feature type="domain" description="NAD-dependent epimerase/dehydratase" evidence="1">
    <location>
        <begin position="3"/>
        <end position="216"/>
    </location>
</feature>
<sequence length="324" mass="35491">MKVLFLGGAGMIGSAAAREAAARGIEVTAVTRSEPRRSLAPGVRHVAADARDLDALRAAVDGEQYDAVVNWIGFTPRDIAGHAELFGAIARQYVFISTCSVYARPVPLLPITESSPVSQPHFGYARDKIACEVELERAYREEGLPLTIVRPFHTYDRTVIPVLPGWTAIDRWRSGEPVVVHGDGTSLWTLMHSSDFARAFVPLLGESRAIGETVNVVSGEALTWDQIHLTLATAAGVRDPKLVHRSSETIGAVYPGWADVLDHDFRHTMLFDTSKLQRLVPGFAPQMSFAQGAREVMAYHDALPERPERNAELDAAFTRLVQLT</sequence>
<accession>A0ABN2PWJ9</accession>
<organism evidence="2 3">
    <name type="scientific">Microbacterium aoyamense</name>
    <dbReference type="NCBI Taxonomy" id="344166"/>
    <lineage>
        <taxon>Bacteria</taxon>
        <taxon>Bacillati</taxon>
        <taxon>Actinomycetota</taxon>
        <taxon>Actinomycetes</taxon>
        <taxon>Micrococcales</taxon>
        <taxon>Microbacteriaceae</taxon>
        <taxon>Microbacterium</taxon>
    </lineage>
</organism>
<reference evidence="2 3" key="1">
    <citation type="journal article" date="2019" name="Int. J. Syst. Evol. Microbiol.">
        <title>The Global Catalogue of Microorganisms (GCM) 10K type strain sequencing project: providing services to taxonomists for standard genome sequencing and annotation.</title>
        <authorList>
            <consortium name="The Broad Institute Genomics Platform"/>
            <consortium name="The Broad Institute Genome Sequencing Center for Infectious Disease"/>
            <person name="Wu L."/>
            <person name="Ma J."/>
        </authorList>
    </citation>
    <scope>NUCLEOTIDE SEQUENCE [LARGE SCALE GENOMIC DNA]</scope>
    <source>
        <strain evidence="2 3">JCM 14900</strain>
    </source>
</reference>
<evidence type="ECO:0000313" key="2">
    <source>
        <dbReference type="EMBL" id="GAA1935664.1"/>
    </source>
</evidence>
<dbReference type="PANTHER" id="PTHR43245">
    <property type="entry name" value="BIFUNCTIONAL POLYMYXIN RESISTANCE PROTEIN ARNA"/>
    <property type="match status" value="1"/>
</dbReference>
<protein>
    <submittedName>
        <fullName evidence="2">SDR family oxidoreductase</fullName>
    </submittedName>
</protein>
<dbReference type="Gene3D" id="3.40.50.720">
    <property type="entry name" value="NAD(P)-binding Rossmann-like Domain"/>
    <property type="match status" value="1"/>
</dbReference>
<dbReference type="InterPro" id="IPR050177">
    <property type="entry name" value="Lipid_A_modif_metabolic_enz"/>
</dbReference>
<dbReference type="RefSeq" id="WP_248152875.1">
    <property type="nucleotide sequence ID" value="NZ_BAAAOF010000006.1"/>
</dbReference>
<dbReference type="SUPFAM" id="SSF51735">
    <property type="entry name" value="NAD(P)-binding Rossmann-fold domains"/>
    <property type="match status" value="1"/>
</dbReference>
<proteinExistence type="predicted"/>
<name>A0ABN2PWJ9_9MICO</name>
<dbReference type="Proteomes" id="UP001501343">
    <property type="component" value="Unassembled WGS sequence"/>
</dbReference>
<dbReference type="Pfam" id="PF01370">
    <property type="entry name" value="Epimerase"/>
    <property type="match status" value="1"/>
</dbReference>
<comment type="caution">
    <text evidence="2">The sequence shown here is derived from an EMBL/GenBank/DDBJ whole genome shotgun (WGS) entry which is preliminary data.</text>
</comment>
<dbReference type="InterPro" id="IPR001509">
    <property type="entry name" value="Epimerase_deHydtase"/>
</dbReference>
<dbReference type="EMBL" id="BAAAOF010000006">
    <property type="protein sequence ID" value="GAA1935664.1"/>
    <property type="molecule type" value="Genomic_DNA"/>
</dbReference>
<evidence type="ECO:0000259" key="1">
    <source>
        <dbReference type="Pfam" id="PF01370"/>
    </source>
</evidence>
<evidence type="ECO:0000313" key="3">
    <source>
        <dbReference type="Proteomes" id="UP001501343"/>
    </source>
</evidence>
<keyword evidence="3" id="KW-1185">Reference proteome</keyword>